<dbReference type="PRINTS" id="PR00080">
    <property type="entry name" value="SDRFAMILY"/>
</dbReference>
<dbReference type="Gene3D" id="3.40.50.720">
    <property type="entry name" value="NAD(P)-binding Rossmann-like Domain"/>
    <property type="match status" value="1"/>
</dbReference>
<dbReference type="PROSITE" id="PS00061">
    <property type="entry name" value="ADH_SHORT"/>
    <property type="match status" value="1"/>
</dbReference>
<dbReference type="PANTHER" id="PTHR43943">
    <property type="entry name" value="DEHYDROGENASE/REDUCTASE (SDR FAMILY) MEMBER 4"/>
    <property type="match status" value="1"/>
</dbReference>
<evidence type="ECO:0000313" key="4">
    <source>
        <dbReference type="Proteomes" id="UP000243799"/>
    </source>
</evidence>
<dbReference type="SUPFAM" id="SSF51735">
    <property type="entry name" value="NAD(P)-binding Rossmann-fold domains"/>
    <property type="match status" value="1"/>
</dbReference>
<accession>A0A1I1AS52</accession>
<sequence length="291" mass="30184">MRKFNSDDIAASTLPELFDLSGHVALVTGASRGIGLASAALLAEAGARVVLVARDEGRLALAAEKLTAIAGADRVHKYSCNAGSADQVDDTIGRVMADLGRIDILVNNAATNPYYGPMSGLDMPRAEKTAQVNMLGPILWIQQAWSAWMREHGGVVINVASIGPFIVEQGAGMYAATKAALIHLTRQFAAELGPGVRVNAVAPGLVKTELSRTLWEDREDSIASALPLGRLGAARDIAASVLFLSSAASAWMTGHTMVIDGGALATPPIGVIGPGGAAVSRAPGGVRQWTR</sequence>
<evidence type="ECO:0000256" key="2">
    <source>
        <dbReference type="ARBA" id="ARBA00023002"/>
    </source>
</evidence>
<dbReference type="NCBIfam" id="NF005559">
    <property type="entry name" value="PRK07231.1"/>
    <property type="match status" value="1"/>
</dbReference>
<dbReference type="CDD" id="cd05233">
    <property type="entry name" value="SDR_c"/>
    <property type="match status" value="1"/>
</dbReference>
<keyword evidence="2" id="KW-0560">Oxidoreductase</keyword>
<name>A0A1I1AS52_9PSEU</name>
<dbReference type="RefSeq" id="WP_091674385.1">
    <property type="nucleotide sequence ID" value="NZ_FOKG01000010.1"/>
</dbReference>
<dbReference type="STRING" id="490629.SAMN05216266_110106"/>
<protein>
    <submittedName>
        <fullName evidence="3">NAD(P)-dependent dehydrogenase, short-chain alcohol dehydrogenase family</fullName>
    </submittedName>
</protein>
<dbReference type="Proteomes" id="UP000243799">
    <property type="component" value="Unassembled WGS sequence"/>
</dbReference>
<dbReference type="InterPro" id="IPR020904">
    <property type="entry name" value="Sc_DH/Rdtase_CS"/>
</dbReference>
<keyword evidence="4" id="KW-1185">Reference proteome</keyword>
<reference evidence="4" key="1">
    <citation type="submission" date="2016-10" db="EMBL/GenBank/DDBJ databases">
        <authorList>
            <person name="Varghese N."/>
            <person name="Submissions S."/>
        </authorList>
    </citation>
    <scope>NUCLEOTIDE SEQUENCE [LARGE SCALE GENOMIC DNA]</scope>
    <source>
        <strain evidence="4">CGMCC 4.3568</strain>
    </source>
</reference>
<comment type="similarity">
    <text evidence="1">Belongs to the short-chain dehydrogenases/reductases (SDR) family.</text>
</comment>
<gene>
    <name evidence="3" type="ORF">SAMN05216266_110106</name>
</gene>
<dbReference type="OrthoDB" id="9789398at2"/>
<dbReference type="InterPro" id="IPR002347">
    <property type="entry name" value="SDR_fam"/>
</dbReference>
<dbReference type="InterPro" id="IPR036291">
    <property type="entry name" value="NAD(P)-bd_dom_sf"/>
</dbReference>
<dbReference type="PANTHER" id="PTHR43943:SF2">
    <property type="entry name" value="DEHYDROGENASE_REDUCTASE 4"/>
    <property type="match status" value="1"/>
</dbReference>
<proteinExistence type="inferred from homology"/>
<organism evidence="3 4">
    <name type="scientific">Amycolatopsis marina</name>
    <dbReference type="NCBI Taxonomy" id="490629"/>
    <lineage>
        <taxon>Bacteria</taxon>
        <taxon>Bacillati</taxon>
        <taxon>Actinomycetota</taxon>
        <taxon>Actinomycetes</taxon>
        <taxon>Pseudonocardiales</taxon>
        <taxon>Pseudonocardiaceae</taxon>
        <taxon>Amycolatopsis</taxon>
    </lineage>
</organism>
<dbReference type="PRINTS" id="PR00081">
    <property type="entry name" value="GDHRDH"/>
</dbReference>
<dbReference type="GO" id="GO:0016491">
    <property type="term" value="F:oxidoreductase activity"/>
    <property type="evidence" value="ECO:0007669"/>
    <property type="project" value="UniProtKB-KW"/>
</dbReference>
<dbReference type="Pfam" id="PF13561">
    <property type="entry name" value="adh_short_C2"/>
    <property type="match status" value="1"/>
</dbReference>
<evidence type="ECO:0000256" key="1">
    <source>
        <dbReference type="ARBA" id="ARBA00006484"/>
    </source>
</evidence>
<dbReference type="FunFam" id="3.40.50.720:FF:000084">
    <property type="entry name" value="Short-chain dehydrogenase reductase"/>
    <property type="match status" value="1"/>
</dbReference>
<dbReference type="AlphaFoldDB" id="A0A1I1AS52"/>
<dbReference type="EMBL" id="FOKG01000010">
    <property type="protein sequence ID" value="SFB40727.1"/>
    <property type="molecule type" value="Genomic_DNA"/>
</dbReference>
<evidence type="ECO:0000313" key="3">
    <source>
        <dbReference type="EMBL" id="SFB40727.1"/>
    </source>
</evidence>